<evidence type="ECO:0000256" key="3">
    <source>
        <dbReference type="ARBA" id="ARBA00022801"/>
    </source>
</evidence>
<dbReference type="PANTHER" id="PTHR43270:SF12">
    <property type="entry name" value="SUCCINYL-DIAMINOPIMELATE DESUCCINYLASE"/>
    <property type="match status" value="1"/>
</dbReference>
<sequence>MTEAVEVYLQRHEPRHLEELRAFVAIPSVSTDSRHTPDVRRAAEWVAAQLRAGGPLDVRLHDTARHPVVTAEWTSAPGAPTILIYGHYDVQPPDPLDRWDSPPFELSERDGRLYGRGVSDDKAPLLIPIKVVEAYFAVQGALPVNVKFLFEGEEEIGSPSLAPFVRAHTDTLRADFVVSADGGMWRADIPTLTVSARGLWGLEFTLRGPAKDLHSGRHGGAVQNPLHAIAALVASLHHPDGRVAVAGFYDGVADPSPEERADYAALPFDEDAYLHEVGSPGPFGEPGYTTLERQWLRPTLEVNGLWGGYTGEGSKTVLPSEAHAKITCRLVPGQDPQAVQEKLAAHLHTHCPPGVTLDLRLSDHGAPAYRIPDEHPGLRVARAALRDVYGAEPLTVGMGGSIPICETFHEVLGMHTVFFSFAVGDENIHAPNEFFRLARFGEGTRAWARYFAHLAHVRQVATI</sequence>
<evidence type="ECO:0000256" key="2">
    <source>
        <dbReference type="ARBA" id="ARBA00022723"/>
    </source>
</evidence>
<feature type="domain" description="Peptidase M20 dimerisation" evidence="4">
    <location>
        <begin position="196"/>
        <end position="354"/>
    </location>
</feature>
<dbReference type="Pfam" id="PF01546">
    <property type="entry name" value="Peptidase_M20"/>
    <property type="match status" value="1"/>
</dbReference>
<comment type="caution">
    <text evidence="5">The sequence shown here is derived from an EMBL/GenBank/DDBJ whole genome shotgun (WGS) entry which is preliminary data.</text>
</comment>
<dbReference type="InterPro" id="IPR051458">
    <property type="entry name" value="Cyt/Met_Dipeptidase"/>
</dbReference>
<organism evidence="5 6">
    <name type="scientific">Deinococcus aluminii</name>
    <dbReference type="NCBI Taxonomy" id="1656885"/>
    <lineage>
        <taxon>Bacteria</taxon>
        <taxon>Thermotogati</taxon>
        <taxon>Deinococcota</taxon>
        <taxon>Deinococci</taxon>
        <taxon>Deinococcales</taxon>
        <taxon>Deinococcaceae</taxon>
        <taxon>Deinococcus</taxon>
    </lineage>
</organism>
<protein>
    <submittedName>
        <fullName evidence="5">Succinyl-diaminopimelate desuccinylase</fullName>
    </submittedName>
</protein>
<dbReference type="Proteomes" id="UP001404956">
    <property type="component" value="Unassembled WGS sequence"/>
</dbReference>
<proteinExistence type="predicted"/>
<reference evidence="5 6" key="1">
    <citation type="submission" date="2024-02" db="EMBL/GenBank/DDBJ databases">
        <title>Deinococcus aluminii NBRC 112889.</title>
        <authorList>
            <person name="Ichikawa N."/>
            <person name="Katano-Makiyama Y."/>
            <person name="Hidaka K."/>
        </authorList>
    </citation>
    <scope>NUCLEOTIDE SEQUENCE [LARGE SCALE GENOMIC DNA]</scope>
    <source>
        <strain evidence="5 6">NBRC 112889</strain>
    </source>
</reference>
<evidence type="ECO:0000313" key="5">
    <source>
        <dbReference type="EMBL" id="GAA5532246.1"/>
    </source>
</evidence>
<evidence type="ECO:0000259" key="4">
    <source>
        <dbReference type="Pfam" id="PF07687"/>
    </source>
</evidence>
<dbReference type="NCBIfam" id="NF005914">
    <property type="entry name" value="PRK07907.1"/>
    <property type="match status" value="1"/>
</dbReference>
<keyword evidence="6" id="KW-1185">Reference proteome</keyword>
<dbReference type="Pfam" id="PF07687">
    <property type="entry name" value="M20_dimer"/>
    <property type="match status" value="1"/>
</dbReference>
<dbReference type="PANTHER" id="PTHR43270">
    <property type="entry name" value="BETA-ALA-HIS DIPEPTIDASE"/>
    <property type="match status" value="1"/>
</dbReference>
<keyword evidence="2" id="KW-0479">Metal-binding</keyword>
<accession>A0ABP9XA28</accession>
<dbReference type="Gene3D" id="3.40.630.10">
    <property type="entry name" value="Zn peptidases"/>
    <property type="match status" value="1"/>
</dbReference>
<dbReference type="EMBL" id="BAABRV010000001">
    <property type="protein sequence ID" value="GAA5532246.1"/>
    <property type="molecule type" value="Genomic_DNA"/>
</dbReference>
<keyword evidence="1" id="KW-0645">Protease</keyword>
<dbReference type="SUPFAM" id="SSF53187">
    <property type="entry name" value="Zn-dependent exopeptidases"/>
    <property type="match status" value="1"/>
</dbReference>
<evidence type="ECO:0000313" key="6">
    <source>
        <dbReference type="Proteomes" id="UP001404956"/>
    </source>
</evidence>
<dbReference type="InterPro" id="IPR002933">
    <property type="entry name" value="Peptidase_M20"/>
</dbReference>
<gene>
    <name evidence="5" type="primary">dapE_2</name>
    <name evidence="5" type="ORF">Dalu01_00627</name>
</gene>
<dbReference type="NCBIfam" id="NF006579">
    <property type="entry name" value="PRK09104.1"/>
    <property type="match status" value="1"/>
</dbReference>
<dbReference type="Gene3D" id="3.30.70.360">
    <property type="match status" value="1"/>
</dbReference>
<keyword evidence="3" id="KW-0378">Hydrolase</keyword>
<dbReference type="NCBIfam" id="NF006053">
    <property type="entry name" value="PRK08201.1"/>
    <property type="match status" value="1"/>
</dbReference>
<dbReference type="InterPro" id="IPR011650">
    <property type="entry name" value="Peptidase_M20_dimer"/>
</dbReference>
<name>A0ABP9XA28_9DEIO</name>
<dbReference type="RefSeq" id="WP_345451156.1">
    <property type="nucleotide sequence ID" value="NZ_BAABRV010000001.1"/>
</dbReference>
<evidence type="ECO:0000256" key="1">
    <source>
        <dbReference type="ARBA" id="ARBA00022670"/>
    </source>
</evidence>